<dbReference type="AlphaFoldDB" id="A0A158Q6N5"/>
<evidence type="ECO:0000313" key="4">
    <source>
        <dbReference type="Proteomes" id="UP000274756"/>
    </source>
</evidence>
<organism evidence="3 5">
    <name type="scientific">Dracunculus medinensis</name>
    <name type="common">Guinea worm</name>
    <dbReference type="NCBI Taxonomy" id="318479"/>
    <lineage>
        <taxon>Eukaryota</taxon>
        <taxon>Metazoa</taxon>
        <taxon>Ecdysozoa</taxon>
        <taxon>Nematoda</taxon>
        <taxon>Chromadorea</taxon>
        <taxon>Rhabditida</taxon>
        <taxon>Spirurina</taxon>
        <taxon>Dracunculoidea</taxon>
        <taxon>Dracunculidae</taxon>
        <taxon>Dracunculus</taxon>
    </lineage>
</organism>
<evidence type="ECO:0000313" key="5">
    <source>
        <dbReference type="WBParaSite" id="DME_0001062401-mRNA-1"/>
    </source>
</evidence>
<dbReference type="Proteomes" id="UP000274756">
    <property type="component" value="Unassembled WGS sequence"/>
</dbReference>
<proteinExistence type="predicted"/>
<dbReference type="OrthoDB" id="6781148at2759"/>
<keyword evidence="4" id="KW-1185">Reference proteome</keyword>
<dbReference type="InterPro" id="IPR054450">
    <property type="entry name" value="TIL-like_dom"/>
</dbReference>
<feature type="domain" description="TIL-like" evidence="1">
    <location>
        <begin position="133"/>
        <end position="179"/>
    </location>
</feature>
<feature type="domain" description="TIL-like" evidence="1">
    <location>
        <begin position="300"/>
        <end position="341"/>
    </location>
</feature>
<dbReference type="Proteomes" id="UP000038040">
    <property type="component" value="Unplaced"/>
</dbReference>
<evidence type="ECO:0000259" key="1">
    <source>
        <dbReference type="Pfam" id="PF22897"/>
    </source>
</evidence>
<evidence type="ECO:0000313" key="2">
    <source>
        <dbReference type="EMBL" id="VDN60966.1"/>
    </source>
</evidence>
<dbReference type="Pfam" id="PF22897">
    <property type="entry name" value="TIL_2"/>
    <property type="match status" value="4"/>
</dbReference>
<dbReference type="EMBL" id="UYYG01001283">
    <property type="protein sequence ID" value="VDN60966.1"/>
    <property type="molecule type" value="Genomic_DNA"/>
</dbReference>
<dbReference type="WBParaSite" id="DME_0001062401-mRNA-1">
    <property type="protein sequence ID" value="DME_0001062401-mRNA-1"/>
    <property type="gene ID" value="DME_0001062401"/>
</dbReference>
<sequence>MTMCVLHCICANAEFIQMNEEHIKNPQDSVQSQYSECKKENCTIGETIVDYGCKRAEMKCATNMKFKVISELKSNGAHRLTKCFLRCECDSNNFIEKSGKCIKKVPNEEAKCKQENYALGEIVVASSCIQTETKCGTNMVFKLIGKLDSLSDAIWLRKCIMRCSCDNNYFIEKSGQCVRVIHERVPISSIQPSSKHKSTAYSPLSCQNGNCLGQIIWDACHRIGNKCGTNMVFDLVYENHSGDSCLMRCVCNSESVENNGRCVENSLINEKTIQKFIAPRLPRINEKFYNSDCRQTQLACGRNMKIISIWKNPTDQENRFACIQFCACNDGFVEFKGRCIKQS</sequence>
<feature type="domain" description="TIL-like" evidence="1">
    <location>
        <begin position="58"/>
        <end position="103"/>
    </location>
</feature>
<accession>A0A158Q6N5</accession>
<evidence type="ECO:0000313" key="3">
    <source>
        <dbReference type="Proteomes" id="UP000038040"/>
    </source>
</evidence>
<reference evidence="5" key="1">
    <citation type="submission" date="2016-04" db="UniProtKB">
        <authorList>
            <consortium name="WormBaseParasite"/>
        </authorList>
    </citation>
    <scope>IDENTIFICATION</scope>
</reference>
<name>A0A158Q6N5_DRAME</name>
<protein>
    <submittedName>
        <fullName evidence="5">CTCK domain-containing protein</fullName>
    </submittedName>
</protein>
<gene>
    <name evidence="2" type="ORF">DME_LOCUS10939</name>
</gene>
<feature type="domain" description="TIL-like" evidence="1">
    <location>
        <begin position="222"/>
        <end position="265"/>
    </location>
</feature>
<reference evidence="2 4" key="2">
    <citation type="submission" date="2018-11" db="EMBL/GenBank/DDBJ databases">
        <authorList>
            <consortium name="Pathogen Informatics"/>
        </authorList>
    </citation>
    <scope>NUCLEOTIDE SEQUENCE [LARGE SCALE GENOMIC DNA]</scope>
</reference>